<evidence type="ECO:0000313" key="2">
    <source>
        <dbReference type="Proteomes" id="UP000694420"/>
    </source>
</evidence>
<protein>
    <submittedName>
        <fullName evidence="1">Uncharacterized protein</fullName>
    </submittedName>
</protein>
<proteinExistence type="predicted"/>
<sequence length="48" mass="5010">MDTRAQLPCTLITVVTWNVGTAMPPSDVTSLLHLKAGAAKEADMIAIG</sequence>
<keyword evidence="2" id="KW-1185">Reference proteome</keyword>
<dbReference type="Proteomes" id="UP000694420">
    <property type="component" value="Unplaced"/>
</dbReference>
<dbReference type="Ensembl" id="ENSNPET00000020226.1">
    <property type="protein sequence ID" value="ENSNPEP00000019722.1"/>
    <property type="gene ID" value="ENSNPEG00000014683.1"/>
</dbReference>
<accession>A0A8C7A0Q5</accession>
<reference evidence="1" key="1">
    <citation type="submission" date="2025-08" db="UniProtKB">
        <authorList>
            <consortium name="Ensembl"/>
        </authorList>
    </citation>
    <scope>IDENTIFICATION</scope>
</reference>
<evidence type="ECO:0000313" key="1">
    <source>
        <dbReference type="Ensembl" id="ENSNPEP00000019722.1"/>
    </source>
</evidence>
<reference evidence="1" key="2">
    <citation type="submission" date="2025-09" db="UniProtKB">
        <authorList>
            <consortium name="Ensembl"/>
        </authorList>
    </citation>
    <scope>IDENTIFICATION</scope>
</reference>
<name>A0A8C7A0Q5_NOTPE</name>
<dbReference type="AlphaFoldDB" id="A0A8C7A0Q5"/>
<organism evidence="1 2">
    <name type="scientific">Nothoprocta perdicaria</name>
    <name type="common">Chilean tinamou</name>
    <name type="synonym">Crypturus perdicarius</name>
    <dbReference type="NCBI Taxonomy" id="30464"/>
    <lineage>
        <taxon>Eukaryota</taxon>
        <taxon>Metazoa</taxon>
        <taxon>Chordata</taxon>
        <taxon>Craniata</taxon>
        <taxon>Vertebrata</taxon>
        <taxon>Euteleostomi</taxon>
        <taxon>Archelosauria</taxon>
        <taxon>Archosauria</taxon>
        <taxon>Dinosauria</taxon>
        <taxon>Saurischia</taxon>
        <taxon>Theropoda</taxon>
        <taxon>Coelurosauria</taxon>
        <taxon>Aves</taxon>
        <taxon>Palaeognathae</taxon>
        <taxon>Tinamiformes</taxon>
        <taxon>Tinamidae</taxon>
        <taxon>Nothoprocta</taxon>
    </lineage>
</organism>